<keyword evidence="3" id="KW-1185">Reference proteome</keyword>
<dbReference type="Pfam" id="PF00929">
    <property type="entry name" value="RNase_T"/>
    <property type="match status" value="1"/>
</dbReference>
<dbReference type="Pfam" id="PF20700">
    <property type="entry name" value="Mutator"/>
    <property type="match status" value="2"/>
</dbReference>
<dbReference type="InterPro" id="IPR049012">
    <property type="entry name" value="Mutator_transp_dom"/>
</dbReference>
<protein>
    <recommendedName>
        <fullName evidence="1">Exonuclease domain-containing protein</fullName>
    </recommendedName>
</protein>
<evidence type="ECO:0000313" key="2">
    <source>
        <dbReference type="EMBL" id="KAL3401208.1"/>
    </source>
</evidence>
<dbReference type="SMART" id="SM00479">
    <property type="entry name" value="EXOIII"/>
    <property type="match status" value="1"/>
</dbReference>
<organism evidence="2 3">
    <name type="scientific">Trichogramma kaykai</name>
    <dbReference type="NCBI Taxonomy" id="54128"/>
    <lineage>
        <taxon>Eukaryota</taxon>
        <taxon>Metazoa</taxon>
        <taxon>Ecdysozoa</taxon>
        <taxon>Arthropoda</taxon>
        <taxon>Hexapoda</taxon>
        <taxon>Insecta</taxon>
        <taxon>Pterygota</taxon>
        <taxon>Neoptera</taxon>
        <taxon>Endopterygota</taxon>
        <taxon>Hymenoptera</taxon>
        <taxon>Apocrita</taxon>
        <taxon>Proctotrupomorpha</taxon>
        <taxon>Chalcidoidea</taxon>
        <taxon>Trichogrammatidae</taxon>
        <taxon>Trichogramma</taxon>
    </lineage>
</organism>
<proteinExistence type="predicted"/>
<accession>A0ABD2X8B6</accession>
<gene>
    <name evidence="2" type="ORF">TKK_005808</name>
</gene>
<dbReference type="Gene3D" id="3.30.420.10">
    <property type="entry name" value="Ribonuclease H-like superfamily/Ribonuclease H"/>
    <property type="match status" value="1"/>
</dbReference>
<dbReference type="EMBL" id="JBJJXI010000049">
    <property type="protein sequence ID" value="KAL3401208.1"/>
    <property type="molecule type" value="Genomic_DNA"/>
</dbReference>
<dbReference type="Proteomes" id="UP001627154">
    <property type="component" value="Unassembled WGS sequence"/>
</dbReference>
<dbReference type="InterPro" id="IPR012337">
    <property type="entry name" value="RNaseH-like_sf"/>
</dbReference>
<dbReference type="InterPro" id="IPR036397">
    <property type="entry name" value="RNaseH_sf"/>
</dbReference>
<dbReference type="PANTHER" id="PTHR30231">
    <property type="entry name" value="DNA POLYMERASE III SUBUNIT EPSILON"/>
    <property type="match status" value="1"/>
</dbReference>
<sequence length="904" mass="102192">MSTRIRHKGQFSTEKKKNCLKIRSANGQKRRHEDDSDDTEEMQANCSDNLELDSHVVQGNRIVDVGYLSKRMYCSSCKERLHFDDIFKEIKKGAAAIFCFRCQNCLATTEVKSGPEYKNPSSGRDVFAINTKVALGMLHSGFGPTQLNKLFSIMDLPNIDASILKNHERIVGPVVELVAQESCYNAAKVERSSTIENKDILKHMLPENIEEDFLLYPNPIQKIYNIDNPDPIVRIFVSFDMGWSQRGNGYSYDSLNGYCAIIGMQTGKVLDFCNRNRKCRQCDVNKVLGPEKVHDCRLNSFSSAKAMEADGAVELVTNSTILKTLDLEVGAFIGDNDSSSIAAIQKNINYTIVKLSDMNHTTKGVGKALHDLHKSKLTDPDQELSNDTIKHLQRCFTYAVKQNDGDHAKVQAAIYNIPFHVYGMHNNCGTWCKEGTTENYSGVRLKNEILFDNLLNIFQKLSDCSSKFAAAASSQANESLNNSMCSKAPKRLSYSTSESIDYRFACTVAEKNCGTSYTREVMEMINIPHFMILDQYIEKTKNSVLLKKEKAAKPENKKRRVELKAKRSQLRNVKENAEGSTYQSNMSLFDASDNVEKCIKTIPGPYLQFDTQELEYAVVFFDLETGGLDSKTRDILQVCMKFENLQFDAFLTPTKAIDPQATKINGLSREQKQLFLNGQEVQTVSKKVAYLTLLDYFKKINKKCILVAHNCGFDSLRLVLALQEVSLLEESKKWIHGFADSLALFREKYPERKSNFKLTTLAQDFLSMSDNGAHDARYDVEMLQKLSITYLDFDSIINSIKTVDEVTLKIQVNENVKNLLISYAPLNNLLSKGMQKRLCEAGISYYNIVETYKKLGVEKTILLLRKDINGKATVIKKQSIIDSITEHLSSLYDVENEMGIENET</sequence>
<dbReference type="SUPFAM" id="SSF53098">
    <property type="entry name" value="Ribonuclease H-like"/>
    <property type="match status" value="1"/>
</dbReference>
<name>A0ABD2X8B6_9HYME</name>
<comment type="caution">
    <text evidence="2">The sequence shown here is derived from an EMBL/GenBank/DDBJ whole genome shotgun (WGS) entry which is preliminary data.</text>
</comment>
<evidence type="ECO:0000259" key="1">
    <source>
        <dbReference type="SMART" id="SM00479"/>
    </source>
</evidence>
<evidence type="ECO:0000313" key="3">
    <source>
        <dbReference type="Proteomes" id="UP001627154"/>
    </source>
</evidence>
<dbReference type="PANTHER" id="PTHR30231:SF41">
    <property type="entry name" value="DNA POLYMERASE III SUBUNIT EPSILON"/>
    <property type="match status" value="1"/>
</dbReference>
<dbReference type="InterPro" id="IPR013520">
    <property type="entry name" value="Ribonucl_H"/>
</dbReference>
<feature type="domain" description="Exonuclease" evidence="1">
    <location>
        <begin position="617"/>
        <end position="796"/>
    </location>
</feature>
<dbReference type="CDD" id="cd06127">
    <property type="entry name" value="DEDDh"/>
    <property type="match status" value="1"/>
</dbReference>
<dbReference type="AlphaFoldDB" id="A0ABD2X8B6"/>
<reference evidence="2 3" key="1">
    <citation type="journal article" date="2024" name="bioRxiv">
        <title>A reference genome for Trichogramma kaykai: A tiny desert-dwelling parasitoid wasp with competing sex-ratio distorters.</title>
        <authorList>
            <person name="Culotta J."/>
            <person name="Lindsey A.R."/>
        </authorList>
    </citation>
    <scope>NUCLEOTIDE SEQUENCE [LARGE SCALE GENOMIC DNA]</scope>
    <source>
        <strain evidence="2 3">KSX58</strain>
    </source>
</reference>